<evidence type="ECO:0000259" key="1">
    <source>
        <dbReference type="Pfam" id="PF11716"/>
    </source>
</evidence>
<name>A0A1H4MCF5_9ACTN</name>
<dbReference type="Proteomes" id="UP000198742">
    <property type="component" value="Unassembled WGS sequence"/>
</dbReference>
<reference evidence="3" key="1">
    <citation type="submission" date="2016-10" db="EMBL/GenBank/DDBJ databases">
        <authorList>
            <person name="Varghese N."/>
            <person name="Submissions S."/>
        </authorList>
    </citation>
    <scope>NUCLEOTIDE SEQUENCE [LARGE SCALE GENOMIC DNA]</scope>
    <source>
        <strain evidence="3">DSM 22017</strain>
    </source>
</reference>
<dbReference type="NCBIfam" id="TIGR03083">
    <property type="entry name" value="maleylpyruvate isomerase family mycothiol-dependent enzyme"/>
    <property type="match status" value="1"/>
</dbReference>
<protein>
    <submittedName>
        <fullName evidence="2">TIGR03083 family protein</fullName>
    </submittedName>
</protein>
<gene>
    <name evidence="2" type="ORF">SAMN04489844_1100</name>
</gene>
<dbReference type="RefSeq" id="WP_090968214.1">
    <property type="nucleotide sequence ID" value="NZ_FNRT01000002.1"/>
</dbReference>
<dbReference type="STRING" id="402596.SAMN04489844_1100"/>
<accession>A0A1H4MCF5</accession>
<dbReference type="InterPro" id="IPR017517">
    <property type="entry name" value="Maleyloyr_isom"/>
</dbReference>
<proteinExistence type="predicted"/>
<dbReference type="OrthoDB" id="5178565at2"/>
<dbReference type="SUPFAM" id="SSF109854">
    <property type="entry name" value="DinB/YfiT-like putative metalloenzymes"/>
    <property type="match status" value="1"/>
</dbReference>
<dbReference type="AlphaFoldDB" id="A0A1H4MCF5"/>
<dbReference type="Pfam" id="PF11716">
    <property type="entry name" value="MDMPI_N"/>
    <property type="match status" value="1"/>
</dbReference>
<organism evidence="2 3">
    <name type="scientific">Nocardioides exalbidus</name>
    <dbReference type="NCBI Taxonomy" id="402596"/>
    <lineage>
        <taxon>Bacteria</taxon>
        <taxon>Bacillati</taxon>
        <taxon>Actinomycetota</taxon>
        <taxon>Actinomycetes</taxon>
        <taxon>Propionibacteriales</taxon>
        <taxon>Nocardioidaceae</taxon>
        <taxon>Nocardioides</taxon>
    </lineage>
</organism>
<dbReference type="Gene3D" id="1.20.120.450">
    <property type="entry name" value="dinb family like domain"/>
    <property type="match status" value="1"/>
</dbReference>
<dbReference type="EMBL" id="FNRT01000002">
    <property type="protein sequence ID" value="SEB80699.1"/>
    <property type="molecule type" value="Genomic_DNA"/>
</dbReference>
<keyword evidence="3" id="KW-1185">Reference proteome</keyword>
<evidence type="ECO:0000313" key="3">
    <source>
        <dbReference type="Proteomes" id="UP000198742"/>
    </source>
</evidence>
<dbReference type="InterPro" id="IPR034660">
    <property type="entry name" value="DinB/YfiT-like"/>
</dbReference>
<evidence type="ECO:0000313" key="2">
    <source>
        <dbReference type="EMBL" id="SEB80699.1"/>
    </source>
</evidence>
<feature type="domain" description="Mycothiol-dependent maleylpyruvate isomerase metal-binding" evidence="1">
    <location>
        <begin position="8"/>
        <end position="105"/>
    </location>
</feature>
<sequence length="211" mass="22583">MTDVWELVRAEREALADDLAGLTDEQWEAPSWCGGWTVHDVAAHLVDNARTTRIGIVLAMARARFDFDRQNDQGVARWKGATPAETLGRLREVVGRTTTPPAPLDSRLVEEVVHGEDVRRPLGLVRDYPSETVERALAHQLRTSVGLGGGKQRVAGLRLVATDADLSYGDGVEVSGPLVSLLMVVSGRGQALGDLSGPGIGRLEQGLSGSS</sequence>
<dbReference type="InterPro" id="IPR024344">
    <property type="entry name" value="MDMPI_metal-binding"/>
</dbReference>
<dbReference type="GO" id="GO:0046872">
    <property type="term" value="F:metal ion binding"/>
    <property type="evidence" value="ECO:0007669"/>
    <property type="project" value="InterPro"/>
</dbReference>